<organism evidence="2 3">
    <name type="scientific">Gigaspora margarita</name>
    <dbReference type="NCBI Taxonomy" id="4874"/>
    <lineage>
        <taxon>Eukaryota</taxon>
        <taxon>Fungi</taxon>
        <taxon>Fungi incertae sedis</taxon>
        <taxon>Mucoromycota</taxon>
        <taxon>Glomeromycotina</taxon>
        <taxon>Glomeromycetes</taxon>
        <taxon>Diversisporales</taxon>
        <taxon>Gigasporaceae</taxon>
        <taxon>Gigaspora</taxon>
    </lineage>
</organism>
<evidence type="ECO:0000313" key="3">
    <source>
        <dbReference type="Proteomes" id="UP000439903"/>
    </source>
</evidence>
<evidence type="ECO:0000256" key="1">
    <source>
        <dbReference type="SAM" id="Phobius"/>
    </source>
</evidence>
<gene>
    <name evidence="2" type="ORF">F8M41_001078</name>
</gene>
<proteinExistence type="predicted"/>
<dbReference type="EMBL" id="WTPW01001088">
    <property type="protein sequence ID" value="KAF0457868.1"/>
    <property type="molecule type" value="Genomic_DNA"/>
</dbReference>
<keyword evidence="3" id="KW-1185">Reference proteome</keyword>
<comment type="caution">
    <text evidence="2">The sequence shown here is derived from an EMBL/GenBank/DDBJ whole genome shotgun (WGS) entry which is preliminary data.</text>
</comment>
<protein>
    <submittedName>
        <fullName evidence="2">Uncharacterized protein</fullName>
    </submittedName>
</protein>
<accession>A0A8H4A8C5</accession>
<sequence length="96" mass="10342">MLGSSNRFNHFGSSSIEYGDSGLLSFVILALIVDFIILVPLLVISTFAVLVVLEPLLVVTLEPLLVMTLGFVIIGMLGLCHFVDIVCRGFVGFIGK</sequence>
<keyword evidence="1" id="KW-0812">Transmembrane</keyword>
<dbReference type="Proteomes" id="UP000439903">
    <property type="component" value="Unassembled WGS sequence"/>
</dbReference>
<feature type="transmembrane region" description="Helical" evidence="1">
    <location>
        <begin position="64"/>
        <end position="87"/>
    </location>
</feature>
<name>A0A8H4A8C5_GIGMA</name>
<reference evidence="2 3" key="1">
    <citation type="journal article" date="2019" name="Environ. Microbiol.">
        <title>At the nexus of three kingdoms: the genome of the mycorrhizal fungus Gigaspora margarita provides insights into plant, endobacterial and fungal interactions.</title>
        <authorList>
            <person name="Venice F."/>
            <person name="Ghignone S."/>
            <person name="Salvioli di Fossalunga A."/>
            <person name="Amselem J."/>
            <person name="Novero M."/>
            <person name="Xianan X."/>
            <person name="Sedzielewska Toro K."/>
            <person name="Morin E."/>
            <person name="Lipzen A."/>
            <person name="Grigoriev I.V."/>
            <person name="Henrissat B."/>
            <person name="Martin F.M."/>
            <person name="Bonfante P."/>
        </authorList>
    </citation>
    <scope>NUCLEOTIDE SEQUENCE [LARGE SCALE GENOMIC DNA]</scope>
    <source>
        <strain evidence="2 3">BEG34</strain>
    </source>
</reference>
<feature type="transmembrane region" description="Helical" evidence="1">
    <location>
        <begin position="21"/>
        <end position="52"/>
    </location>
</feature>
<keyword evidence="1" id="KW-0472">Membrane</keyword>
<evidence type="ECO:0000313" key="2">
    <source>
        <dbReference type="EMBL" id="KAF0457868.1"/>
    </source>
</evidence>
<dbReference type="AlphaFoldDB" id="A0A8H4A8C5"/>
<keyword evidence="1" id="KW-1133">Transmembrane helix</keyword>